<dbReference type="HOGENOM" id="CLU_001561_2_1_1"/>
<dbReference type="InterPro" id="IPR000157">
    <property type="entry name" value="TIR_dom"/>
</dbReference>
<evidence type="ECO:0000259" key="4">
    <source>
        <dbReference type="PROSITE" id="PS50104"/>
    </source>
</evidence>
<keyword evidence="2" id="KW-0677">Repeat</keyword>
<dbReference type="PRINTS" id="PR00364">
    <property type="entry name" value="DISEASERSIST"/>
</dbReference>
<proteinExistence type="predicted"/>
<dbReference type="FunFam" id="3.40.50.10140:FF:000007">
    <property type="entry name" value="Disease resistance protein (TIR-NBS-LRR class)"/>
    <property type="match status" value="1"/>
</dbReference>
<dbReference type="Pfam" id="PF07725">
    <property type="entry name" value="LRR_3"/>
    <property type="match status" value="1"/>
</dbReference>
<dbReference type="InterPro" id="IPR003593">
    <property type="entry name" value="AAA+_ATPase"/>
</dbReference>
<dbReference type="GO" id="GO:0043531">
    <property type="term" value="F:ADP binding"/>
    <property type="evidence" value="ECO:0007669"/>
    <property type="project" value="InterPro"/>
</dbReference>
<gene>
    <name evidence="5" type="ORF">ARALYDRAFT_674107</name>
</gene>
<dbReference type="SUPFAM" id="SSF52058">
    <property type="entry name" value="L domain-like"/>
    <property type="match status" value="1"/>
</dbReference>
<dbReference type="InterPro" id="IPR011713">
    <property type="entry name" value="Leu-rich_rpt_3"/>
</dbReference>
<dbReference type="InterPro" id="IPR032675">
    <property type="entry name" value="LRR_dom_sf"/>
</dbReference>
<dbReference type="PANTHER" id="PTHR11017:SF369">
    <property type="entry name" value="GENOME ASSEMBLY, CHROMOSOME: A02"/>
    <property type="match status" value="1"/>
</dbReference>
<organism evidence="6">
    <name type="scientific">Arabidopsis lyrata subsp. lyrata</name>
    <name type="common">Lyre-leaved rock-cress</name>
    <dbReference type="NCBI Taxonomy" id="81972"/>
    <lineage>
        <taxon>Eukaryota</taxon>
        <taxon>Viridiplantae</taxon>
        <taxon>Streptophyta</taxon>
        <taxon>Embryophyta</taxon>
        <taxon>Tracheophyta</taxon>
        <taxon>Spermatophyta</taxon>
        <taxon>Magnoliopsida</taxon>
        <taxon>eudicotyledons</taxon>
        <taxon>Gunneridae</taxon>
        <taxon>Pentapetalae</taxon>
        <taxon>rosids</taxon>
        <taxon>malvids</taxon>
        <taxon>Brassicales</taxon>
        <taxon>Brassicaceae</taxon>
        <taxon>Camelineae</taxon>
        <taxon>Arabidopsis</taxon>
    </lineage>
</organism>
<dbReference type="Pfam" id="PF23282">
    <property type="entry name" value="WHD_ROQ1"/>
    <property type="match status" value="1"/>
</dbReference>
<dbReference type="SMART" id="SM00255">
    <property type="entry name" value="TIR"/>
    <property type="match status" value="1"/>
</dbReference>
<dbReference type="InterPro" id="IPR035897">
    <property type="entry name" value="Toll_tir_struct_dom_sf"/>
</dbReference>
<sequence>MSSSSSFSSNNWRYDVFLNFRGEDVRKTFLSHFLKELDRKLISFFQDNKIEKSQSLGPVLNQAIKDSRIAIVVFSKKYASSRWCLNELVEIVKCKNKLGQHVIPVFYDLDPTDVRNKTGDFGNIFDRTCHNKTEDEIRLWREALTDEVRKVGIWGPSGIGKTTIARALFSRLSHHFQGRVFIDMRFISKSVKDYSKGNPTDYNMKLHLQRKFLSKILDKEGIKLDHLGAVKGKLKHHKVLIIIDDLDDQVVLDALAGGDEWFGSGSRIIAITKDKHILRAHGITYSELNVDIGLQNLVDMSLIHVIPSLEMSIIEMHCLVEQMGKEIVREQSNNPGEREFLLDWKNVCDVLENKTGSNTVQGIPLNLDEIDELRIHKKAFKKMSNLKFLNIYTTTFGGNKETRWHLQEDFDYLPPKLKFLSWEKYPLRSMPSNFQPKNLVKLQMMNSNLEKLWEGVHSLTGLKDMDLWGSKKLKEIPDLSMVTNLETLNLGSCSSLVELPSSIKYLNKLIELNMSYCTNLEILPTGLNLKSLQCLYLWGCSQLKTFPDISTNISDLNLGESAIEEFPSNLHLENLDALEMFSMKNGKLWERVQIFCF</sequence>
<keyword evidence="1" id="KW-0433">Leucine-rich repeat</keyword>
<evidence type="ECO:0000256" key="3">
    <source>
        <dbReference type="ARBA" id="ARBA00023027"/>
    </source>
</evidence>
<dbReference type="GO" id="GO:0006952">
    <property type="term" value="P:defense response"/>
    <property type="evidence" value="ECO:0007669"/>
    <property type="project" value="InterPro"/>
</dbReference>
<dbReference type="EMBL" id="GL348715">
    <property type="protein sequence ID" value="EFH62181.1"/>
    <property type="molecule type" value="Genomic_DNA"/>
</dbReference>
<name>D7L1T8_ARALL</name>
<accession>D7L1T8</accession>
<dbReference type="Proteomes" id="UP000008694">
    <property type="component" value="Unassembled WGS sequence"/>
</dbReference>
<dbReference type="FunFam" id="3.80.10.10:FF:000386">
    <property type="entry name" value="Disease resistance protein RPS4"/>
    <property type="match status" value="1"/>
</dbReference>
<keyword evidence="3" id="KW-0520">NAD</keyword>
<dbReference type="SUPFAM" id="SSF52540">
    <property type="entry name" value="P-loop containing nucleoside triphosphate hydrolases"/>
    <property type="match status" value="1"/>
</dbReference>
<protein>
    <submittedName>
        <fullName evidence="5">Predicted protein</fullName>
    </submittedName>
</protein>
<dbReference type="Pfam" id="PF01582">
    <property type="entry name" value="TIR"/>
    <property type="match status" value="1"/>
</dbReference>
<reference evidence="6" key="1">
    <citation type="journal article" date="2011" name="Nat. Genet.">
        <title>The Arabidopsis lyrata genome sequence and the basis of rapid genome size change.</title>
        <authorList>
            <person name="Hu T.T."/>
            <person name="Pattyn P."/>
            <person name="Bakker E.G."/>
            <person name="Cao J."/>
            <person name="Cheng J.-F."/>
            <person name="Clark R.M."/>
            <person name="Fahlgren N."/>
            <person name="Fawcett J.A."/>
            <person name="Grimwood J."/>
            <person name="Gundlach H."/>
            <person name="Haberer G."/>
            <person name="Hollister J.D."/>
            <person name="Ossowski S."/>
            <person name="Ottilar R.P."/>
            <person name="Salamov A.A."/>
            <person name="Schneeberger K."/>
            <person name="Spannagl M."/>
            <person name="Wang X."/>
            <person name="Yang L."/>
            <person name="Nasrallah M.E."/>
            <person name="Bergelson J."/>
            <person name="Carrington J.C."/>
            <person name="Gaut B.S."/>
            <person name="Schmutz J."/>
            <person name="Mayer K.F.X."/>
            <person name="Van de Peer Y."/>
            <person name="Grigoriev I.V."/>
            <person name="Nordborg M."/>
            <person name="Weigel D."/>
            <person name="Guo Y.-L."/>
        </authorList>
    </citation>
    <scope>NUCLEOTIDE SEQUENCE [LARGE SCALE GENOMIC DNA]</scope>
    <source>
        <strain evidence="6">cv. MN47</strain>
    </source>
</reference>
<evidence type="ECO:0000313" key="5">
    <source>
        <dbReference type="EMBL" id="EFH62181.1"/>
    </source>
</evidence>
<dbReference type="InterPro" id="IPR027417">
    <property type="entry name" value="P-loop_NTPase"/>
</dbReference>
<dbReference type="PROSITE" id="PS50104">
    <property type="entry name" value="TIR"/>
    <property type="match status" value="1"/>
</dbReference>
<feature type="domain" description="TIR" evidence="4">
    <location>
        <begin position="12"/>
        <end position="172"/>
    </location>
</feature>
<dbReference type="InterPro" id="IPR044974">
    <property type="entry name" value="Disease_R_plants"/>
</dbReference>
<evidence type="ECO:0000256" key="1">
    <source>
        <dbReference type="ARBA" id="ARBA00022614"/>
    </source>
</evidence>
<dbReference type="PANTHER" id="PTHR11017">
    <property type="entry name" value="LEUCINE-RICH REPEAT-CONTAINING PROTEIN"/>
    <property type="match status" value="1"/>
</dbReference>
<evidence type="ECO:0000313" key="6">
    <source>
        <dbReference type="Proteomes" id="UP000008694"/>
    </source>
</evidence>
<dbReference type="GO" id="GO:0007165">
    <property type="term" value="P:signal transduction"/>
    <property type="evidence" value="ECO:0007669"/>
    <property type="project" value="InterPro"/>
</dbReference>
<dbReference type="SMART" id="SM00382">
    <property type="entry name" value="AAA"/>
    <property type="match status" value="1"/>
</dbReference>
<keyword evidence="6" id="KW-1185">Reference proteome</keyword>
<dbReference type="AlphaFoldDB" id="D7L1T8"/>
<dbReference type="SUPFAM" id="SSF52200">
    <property type="entry name" value="Toll/Interleukin receptor TIR domain"/>
    <property type="match status" value="1"/>
</dbReference>
<dbReference type="Gene3D" id="3.80.10.10">
    <property type="entry name" value="Ribonuclease Inhibitor"/>
    <property type="match status" value="1"/>
</dbReference>
<dbReference type="Gramene" id="Al_scaffold_0003_3304">
    <property type="protein sequence ID" value="Al_scaffold_0003_3304"/>
    <property type="gene ID" value="Al_scaffold_0003_3304"/>
</dbReference>
<dbReference type="InterPro" id="IPR058192">
    <property type="entry name" value="WHD_ROQ1-like"/>
</dbReference>
<dbReference type="Gene3D" id="3.40.50.10140">
    <property type="entry name" value="Toll/interleukin-1 receptor homology (TIR) domain"/>
    <property type="match status" value="1"/>
</dbReference>
<evidence type="ECO:0000256" key="2">
    <source>
        <dbReference type="ARBA" id="ARBA00022737"/>
    </source>
</evidence>